<accession>A0ABQ9GZN3</accession>
<evidence type="ECO:0000313" key="2">
    <source>
        <dbReference type="Proteomes" id="UP001159363"/>
    </source>
</evidence>
<sequence>MGYDGAVLTNATQTKLGEIGKRDASFVLKEITTTPKKATKYRKVFSHDQQRNTTATQLIPTQVLSMIVEADLSRRQYEIVRNTNKIMYPCYSALQKAKQECYPETESYWVTEMWMKNYRMRMVDYSPPDFRMWGSCRTMPLVGVFSRGYPVFLVPSVAASYSPRFTLIDSQNLDRWERWCYGHAQMRIAIDKTFAAIGDVLLESSAQLAKVQCDYVGGRYWDNVRHCVATATEPPSRSHVLRLLSPYSFSVKYWCKWLDIGNSSCNLCSRLETRRSYWEHGAVPYPVFCVLNEYGAAPEGKGRETGDLRENPPTNGIVLHNSRMRKSGVTRPGIQPGSPCGWANRPETHNLLLGVLLVKAVHDKVNTSEMNLRKISLPLPAYILTGELTDMRPLKLETVDGVLPLAVTMSPIKCPCYGSVATFTSEGLWPGRWGKPRLRLAVHRWEDWNNKGKIVILMGRFRECLKDCEIGRKIAEEEGEEDCEETVQVAQGRGIREDLGMNRPWPLVPIPAFAWSDFGKPWKIEIRMAGSGVTTAPPRSVRIAKNLWKDCERRRRRDIIQTTTNHEREMYGLPWLVVVEGGQLNTRFDQRIEIGGDGGRGVSRLLVFVSWCFVADLSACHRAPDLLRAGL</sequence>
<reference evidence="1 2" key="1">
    <citation type="submission" date="2023-02" db="EMBL/GenBank/DDBJ databases">
        <title>LHISI_Scaffold_Assembly.</title>
        <authorList>
            <person name="Stuart O.P."/>
            <person name="Cleave R."/>
            <person name="Magrath M.J.L."/>
            <person name="Mikheyev A.S."/>
        </authorList>
    </citation>
    <scope>NUCLEOTIDE SEQUENCE [LARGE SCALE GENOMIC DNA]</scope>
    <source>
        <strain evidence="1">Daus_M_001</strain>
        <tissue evidence="1">Leg muscle</tissue>
    </source>
</reference>
<organism evidence="1 2">
    <name type="scientific">Dryococelus australis</name>
    <dbReference type="NCBI Taxonomy" id="614101"/>
    <lineage>
        <taxon>Eukaryota</taxon>
        <taxon>Metazoa</taxon>
        <taxon>Ecdysozoa</taxon>
        <taxon>Arthropoda</taxon>
        <taxon>Hexapoda</taxon>
        <taxon>Insecta</taxon>
        <taxon>Pterygota</taxon>
        <taxon>Neoptera</taxon>
        <taxon>Polyneoptera</taxon>
        <taxon>Phasmatodea</taxon>
        <taxon>Verophasmatodea</taxon>
        <taxon>Anareolatae</taxon>
        <taxon>Phasmatidae</taxon>
        <taxon>Eurycanthinae</taxon>
        <taxon>Dryococelus</taxon>
    </lineage>
</organism>
<dbReference type="EMBL" id="JARBHB010000008">
    <property type="protein sequence ID" value="KAJ8877502.1"/>
    <property type="molecule type" value="Genomic_DNA"/>
</dbReference>
<name>A0ABQ9GZN3_9NEOP</name>
<comment type="caution">
    <text evidence="1">The sequence shown here is derived from an EMBL/GenBank/DDBJ whole genome shotgun (WGS) entry which is preliminary data.</text>
</comment>
<proteinExistence type="predicted"/>
<keyword evidence="2" id="KW-1185">Reference proteome</keyword>
<evidence type="ECO:0000313" key="1">
    <source>
        <dbReference type="EMBL" id="KAJ8877502.1"/>
    </source>
</evidence>
<dbReference type="Proteomes" id="UP001159363">
    <property type="component" value="Chromosome 7"/>
</dbReference>
<gene>
    <name evidence="1" type="ORF">PR048_021957</name>
</gene>
<protein>
    <submittedName>
        <fullName evidence="1">Uncharacterized protein</fullName>
    </submittedName>
</protein>